<gene>
    <name evidence="3" type="ORF">ENU08_06265</name>
    <name evidence="2" type="ORF">ENU41_05095</name>
</gene>
<keyword evidence="1" id="KW-0472">Membrane</keyword>
<dbReference type="AlphaFoldDB" id="A0A7C4NPJ3"/>
<dbReference type="Pfam" id="PF06626">
    <property type="entry name" value="DUF1152"/>
    <property type="match status" value="1"/>
</dbReference>
<comment type="caution">
    <text evidence="3">The sequence shown here is derived from an EMBL/GenBank/DDBJ whole genome shotgun (WGS) entry which is preliminary data.</text>
</comment>
<dbReference type="EMBL" id="DTBD01000055">
    <property type="protein sequence ID" value="HGQ64831.1"/>
    <property type="molecule type" value="Genomic_DNA"/>
</dbReference>
<keyword evidence="1" id="KW-1133">Transmembrane helix</keyword>
<protein>
    <submittedName>
        <fullName evidence="3">DUF1152 domain-containing protein</fullName>
    </submittedName>
</protein>
<dbReference type="EMBL" id="DTCK01000034">
    <property type="protein sequence ID" value="HGQ36037.1"/>
    <property type="molecule type" value="Genomic_DNA"/>
</dbReference>
<dbReference type="InterPro" id="IPR010581">
    <property type="entry name" value="DUF1152"/>
</dbReference>
<keyword evidence="1" id="KW-0812">Transmembrane</keyword>
<evidence type="ECO:0000313" key="3">
    <source>
        <dbReference type="EMBL" id="HGQ64831.1"/>
    </source>
</evidence>
<accession>A0A7C4NPJ3</accession>
<evidence type="ECO:0000256" key="1">
    <source>
        <dbReference type="SAM" id="Phobius"/>
    </source>
</evidence>
<organism evidence="3">
    <name type="scientific">Ignisphaera aggregans</name>
    <dbReference type="NCBI Taxonomy" id="334771"/>
    <lineage>
        <taxon>Archaea</taxon>
        <taxon>Thermoproteota</taxon>
        <taxon>Thermoprotei</taxon>
        <taxon>Desulfurococcales</taxon>
        <taxon>Desulfurococcaceae</taxon>
        <taxon>Ignisphaera</taxon>
    </lineage>
</organism>
<sequence length="352" mass="38598">MKTSRTTSLELCLPIKSFGKVLFLAMGGGGDIAMAATLALAYERCCGKAIIGSILWERYVVDPLPGPISIDELFNIVEKGYGYAILDKYTFALRGGRAITPQAVNVSTILNKEVIAFDVYGGSAGLAKALDVFRARYGVNEIIGVDVGGDAIAEGFEENLWSPLADAIVAAALSRLDNTYIAIASPSADGELQLDYVERRLRRIARLGGYIGGYLLSNKDLEVLRQILEKVTSEASTIPLKVVSTDLDTIVIRKESRSVKLSMMELAVFILDSVITVRDSIARYVYETSSFDEAKEILNKLTIATEYDLEEEVFKELSEKGSYAEINLVEIKNRIKGSLLKHHIIVDKNVKP</sequence>
<name>A0A7C4NPJ3_9CREN</name>
<evidence type="ECO:0000313" key="2">
    <source>
        <dbReference type="EMBL" id="HGQ36037.1"/>
    </source>
</evidence>
<proteinExistence type="predicted"/>
<feature type="transmembrane region" description="Helical" evidence="1">
    <location>
        <begin position="21"/>
        <end position="42"/>
    </location>
</feature>
<reference evidence="3" key="1">
    <citation type="journal article" date="2020" name="mSystems">
        <title>Genome- and Community-Level Interaction Insights into Carbon Utilization and Element Cycling Functions of Hydrothermarchaeota in Hydrothermal Sediment.</title>
        <authorList>
            <person name="Zhou Z."/>
            <person name="Liu Y."/>
            <person name="Xu W."/>
            <person name="Pan J."/>
            <person name="Luo Z.H."/>
            <person name="Li M."/>
        </authorList>
    </citation>
    <scope>NUCLEOTIDE SEQUENCE [LARGE SCALE GENOMIC DNA]</scope>
    <source>
        <strain evidence="3">SpSt-637</strain>
        <strain evidence="2">SpSt-667</strain>
    </source>
</reference>